<dbReference type="InterPro" id="IPR050364">
    <property type="entry name" value="Cytochrome_P450_fung"/>
</dbReference>
<dbReference type="SUPFAM" id="SSF48264">
    <property type="entry name" value="Cytochrome P450"/>
    <property type="match status" value="1"/>
</dbReference>
<evidence type="ECO:0000256" key="13">
    <source>
        <dbReference type="ARBA" id="ARBA00023180"/>
    </source>
</evidence>
<dbReference type="CDD" id="cd11065">
    <property type="entry name" value="CYP64-like"/>
    <property type="match status" value="1"/>
</dbReference>
<evidence type="ECO:0000256" key="6">
    <source>
        <dbReference type="ARBA" id="ARBA00022692"/>
    </source>
</evidence>
<dbReference type="GO" id="GO:0004497">
    <property type="term" value="F:monooxygenase activity"/>
    <property type="evidence" value="ECO:0007669"/>
    <property type="project" value="UniProtKB-KW"/>
</dbReference>
<proteinExistence type="inferred from homology"/>
<evidence type="ECO:0000313" key="18">
    <source>
        <dbReference type="Proteomes" id="UP000636479"/>
    </source>
</evidence>
<dbReference type="Pfam" id="PF00067">
    <property type="entry name" value="p450"/>
    <property type="match status" value="1"/>
</dbReference>
<dbReference type="PRINTS" id="PR00463">
    <property type="entry name" value="EP450I"/>
</dbReference>
<dbReference type="PANTHER" id="PTHR46300:SF2">
    <property type="entry name" value="CYTOCHROME P450 MONOOXYGENASE ALNH-RELATED"/>
    <property type="match status" value="1"/>
</dbReference>
<comment type="subcellular location">
    <subcellularLocation>
        <location evidence="2">Membrane</location>
        <topology evidence="2">Single-pass membrane protein</topology>
    </subcellularLocation>
</comment>
<evidence type="ECO:0000256" key="3">
    <source>
        <dbReference type="ARBA" id="ARBA00005179"/>
    </source>
</evidence>
<dbReference type="Gene3D" id="1.10.630.10">
    <property type="entry name" value="Cytochrome P450"/>
    <property type="match status" value="1"/>
</dbReference>
<evidence type="ECO:0000256" key="12">
    <source>
        <dbReference type="ARBA" id="ARBA00023136"/>
    </source>
</evidence>
<keyword evidence="18" id="KW-1185">Reference proteome</keyword>
<evidence type="ECO:0000313" key="17">
    <source>
        <dbReference type="EMBL" id="KAF7297151.1"/>
    </source>
</evidence>
<keyword evidence="8" id="KW-1133">Transmembrane helix</keyword>
<protein>
    <submittedName>
        <fullName evidence="17">Cytochrome P450</fullName>
    </submittedName>
</protein>
<keyword evidence="16" id="KW-0732">Signal</keyword>
<keyword evidence="11 15" id="KW-0503">Monooxygenase</keyword>
<evidence type="ECO:0000256" key="4">
    <source>
        <dbReference type="ARBA" id="ARBA00010617"/>
    </source>
</evidence>
<comment type="pathway">
    <text evidence="3">Secondary metabolite biosynthesis.</text>
</comment>
<keyword evidence="12" id="KW-0472">Membrane</keyword>
<evidence type="ECO:0000256" key="7">
    <source>
        <dbReference type="ARBA" id="ARBA00022723"/>
    </source>
</evidence>
<dbReference type="RefSeq" id="XP_037217510.1">
    <property type="nucleotide sequence ID" value="XM_037366098.1"/>
</dbReference>
<feature type="signal peptide" evidence="16">
    <location>
        <begin position="1"/>
        <end position="22"/>
    </location>
</feature>
<dbReference type="InterPro" id="IPR017972">
    <property type="entry name" value="Cyt_P450_CS"/>
</dbReference>
<dbReference type="AlphaFoldDB" id="A0A8H6VZ38"/>
<keyword evidence="5 14" id="KW-0349">Heme</keyword>
<dbReference type="OrthoDB" id="2789670at2759"/>
<organism evidence="17 18">
    <name type="scientific">Mycena indigotica</name>
    <dbReference type="NCBI Taxonomy" id="2126181"/>
    <lineage>
        <taxon>Eukaryota</taxon>
        <taxon>Fungi</taxon>
        <taxon>Dikarya</taxon>
        <taxon>Basidiomycota</taxon>
        <taxon>Agaricomycotina</taxon>
        <taxon>Agaricomycetes</taxon>
        <taxon>Agaricomycetidae</taxon>
        <taxon>Agaricales</taxon>
        <taxon>Marasmiineae</taxon>
        <taxon>Mycenaceae</taxon>
        <taxon>Mycena</taxon>
    </lineage>
</organism>
<accession>A0A8H6VZ38</accession>
<sequence length="502" mass="56130">MLPPALFVAIVVCLLLFRKYQKYPNVPPGPPAVPILGHLFALPSTHQWKTFANWSRDYKSDILHLSVAGKSIIVLNSLQATNDLMEQRSRIYSERPRLPMINELMGWNQQSLAMGLMPYGNKWLARRKIVQQAFSKQSLMSYGSQLEKCTESLINDLFVQPSEFMAHFKRMSTTFIMSTVYGIEVKAGSGDPFIGANEAAVDGLKAAGIAGRFLVDTLPILKYVPEWFPGADFKRLAREWKENMVLAFRAPFEEAWSQFSNHTLQPCLVLNSLDELGVDNADDSDERINTVRDAAGSIYTAAVDTAVSSLATFLLAMLANPEAQKLAQIELDRLERLPLLQDDASLPYISALVKEVLRWKNVAPLAIPHCVAEEDEYRGYKIPKGATIIGNIWAICHDDAIYPDPDKFSPERFLGNNPRPDPDVAFGFGRRTCPGQHLATSMLFLCIARILAVFEISKGTKLDEFGREVDDEPSYEYSSGLAAMPLPFKCTFKPRALANEMI</sequence>
<evidence type="ECO:0000256" key="15">
    <source>
        <dbReference type="RuleBase" id="RU000461"/>
    </source>
</evidence>
<dbReference type="GO" id="GO:0005506">
    <property type="term" value="F:iron ion binding"/>
    <property type="evidence" value="ECO:0007669"/>
    <property type="project" value="InterPro"/>
</dbReference>
<comment type="caution">
    <text evidence="17">The sequence shown here is derived from an EMBL/GenBank/DDBJ whole genome shotgun (WGS) entry which is preliminary data.</text>
</comment>
<evidence type="ECO:0000256" key="1">
    <source>
        <dbReference type="ARBA" id="ARBA00001971"/>
    </source>
</evidence>
<evidence type="ECO:0000256" key="16">
    <source>
        <dbReference type="SAM" id="SignalP"/>
    </source>
</evidence>
<dbReference type="Proteomes" id="UP000636479">
    <property type="component" value="Unassembled WGS sequence"/>
</dbReference>
<dbReference type="GeneID" id="59348614"/>
<keyword evidence="6" id="KW-0812">Transmembrane</keyword>
<keyword evidence="10 14" id="KW-0408">Iron</keyword>
<evidence type="ECO:0000256" key="8">
    <source>
        <dbReference type="ARBA" id="ARBA00022989"/>
    </source>
</evidence>
<feature type="binding site" description="axial binding residue" evidence="14">
    <location>
        <position position="433"/>
    </location>
    <ligand>
        <name>heme</name>
        <dbReference type="ChEBI" id="CHEBI:30413"/>
    </ligand>
    <ligandPart>
        <name>Fe</name>
        <dbReference type="ChEBI" id="CHEBI:18248"/>
    </ligandPart>
</feature>
<evidence type="ECO:0000256" key="5">
    <source>
        <dbReference type="ARBA" id="ARBA00022617"/>
    </source>
</evidence>
<dbReference type="PANTHER" id="PTHR46300">
    <property type="entry name" value="P450, PUTATIVE (EUROFUNG)-RELATED-RELATED"/>
    <property type="match status" value="1"/>
</dbReference>
<dbReference type="EMBL" id="JACAZF010000008">
    <property type="protein sequence ID" value="KAF7297151.1"/>
    <property type="molecule type" value="Genomic_DNA"/>
</dbReference>
<dbReference type="PROSITE" id="PS00086">
    <property type="entry name" value="CYTOCHROME_P450"/>
    <property type="match status" value="1"/>
</dbReference>
<evidence type="ECO:0000256" key="2">
    <source>
        <dbReference type="ARBA" id="ARBA00004167"/>
    </source>
</evidence>
<dbReference type="GO" id="GO:0020037">
    <property type="term" value="F:heme binding"/>
    <property type="evidence" value="ECO:0007669"/>
    <property type="project" value="InterPro"/>
</dbReference>
<dbReference type="InterPro" id="IPR036396">
    <property type="entry name" value="Cyt_P450_sf"/>
</dbReference>
<comment type="similarity">
    <text evidence="4 15">Belongs to the cytochrome P450 family.</text>
</comment>
<comment type="cofactor">
    <cofactor evidence="1 14">
        <name>heme</name>
        <dbReference type="ChEBI" id="CHEBI:30413"/>
    </cofactor>
</comment>
<name>A0A8H6VZ38_9AGAR</name>
<keyword evidence="7 14" id="KW-0479">Metal-binding</keyword>
<dbReference type="InterPro" id="IPR001128">
    <property type="entry name" value="Cyt_P450"/>
</dbReference>
<dbReference type="GO" id="GO:0016705">
    <property type="term" value="F:oxidoreductase activity, acting on paired donors, with incorporation or reduction of molecular oxygen"/>
    <property type="evidence" value="ECO:0007669"/>
    <property type="project" value="InterPro"/>
</dbReference>
<evidence type="ECO:0000256" key="10">
    <source>
        <dbReference type="ARBA" id="ARBA00023004"/>
    </source>
</evidence>
<gene>
    <name evidence="17" type="ORF">MIND_00948100</name>
</gene>
<dbReference type="InterPro" id="IPR002401">
    <property type="entry name" value="Cyt_P450_E_grp-I"/>
</dbReference>
<evidence type="ECO:0000256" key="11">
    <source>
        <dbReference type="ARBA" id="ARBA00023033"/>
    </source>
</evidence>
<dbReference type="PRINTS" id="PR00385">
    <property type="entry name" value="P450"/>
</dbReference>
<feature type="chain" id="PRO_5034224128" evidence="16">
    <location>
        <begin position="23"/>
        <end position="502"/>
    </location>
</feature>
<evidence type="ECO:0000256" key="14">
    <source>
        <dbReference type="PIRSR" id="PIRSR602401-1"/>
    </source>
</evidence>
<keyword evidence="13" id="KW-0325">Glycoprotein</keyword>
<dbReference type="GO" id="GO:0016020">
    <property type="term" value="C:membrane"/>
    <property type="evidence" value="ECO:0007669"/>
    <property type="project" value="UniProtKB-SubCell"/>
</dbReference>
<reference evidence="17" key="1">
    <citation type="submission" date="2020-05" db="EMBL/GenBank/DDBJ databases">
        <title>Mycena genomes resolve the evolution of fungal bioluminescence.</title>
        <authorList>
            <person name="Tsai I.J."/>
        </authorList>
    </citation>
    <scope>NUCLEOTIDE SEQUENCE</scope>
    <source>
        <strain evidence="17">171206Taipei</strain>
    </source>
</reference>
<evidence type="ECO:0000256" key="9">
    <source>
        <dbReference type="ARBA" id="ARBA00023002"/>
    </source>
</evidence>
<keyword evidence="9 15" id="KW-0560">Oxidoreductase</keyword>